<dbReference type="EMBL" id="AP024145">
    <property type="protein sequence ID" value="BCM87175.1"/>
    <property type="molecule type" value="Genomic_DNA"/>
</dbReference>
<dbReference type="Proteomes" id="UP000663508">
    <property type="component" value="Chromosome"/>
</dbReference>
<reference evidence="2" key="1">
    <citation type="submission" date="2020-11" db="EMBL/GenBank/DDBJ databases">
        <title>Complete genome sequence of a novel pathogenic Methylobacterium strain isolated from rice in Vietnam.</title>
        <authorList>
            <person name="Lai K."/>
            <person name="Okazaki S."/>
            <person name="Higashi K."/>
            <person name="Mori H."/>
            <person name="Toyoda A."/>
            <person name="Kurokawa K."/>
        </authorList>
    </citation>
    <scope>NUCLEOTIDE SEQUENCE</scope>
    <source>
        <strain evidence="2">VL1</strain>
    </source>
</reference>
<name>A0A8H8WYU9_9HYPH</name>
<dbReference type="KEGG" id="mind:mvi_56360"/>
<sequence length="322" mass="34733">MNADGPAPTALDPRVAALLAGRPDWRARRPARTVAVAPLASPTHRATASDCLRVSFETGPALFLKLRHPDMAADILPQAGTAARRAADLGIGPDVVFEDEAALALADLPAPWREARVGDLQDPGLVGRVLDAKKRLHASGPLGARFCPFARIAALAAEARAAGAPLPDGTERLLATTDLVREAVHAAGFDLAFCHNDGIASNVMIREAQECGAADLRLVDFDLAGDNDPWFDVGALLNEACLFEDQRRATIEHYAGSCPEHLYGRCRLYGAVDDVMWGLWGVVRAVTSARTGIEFYKYGTWRLLHARTTLGARECEAWLRRL</sequence>
<protein>
    <submittedName>
        <fullName evidence="2">Aminoglycoside phosphotransferase</fullName>
    </submittedName>
</protein>
<dbReference type="GO" id="GO:0016740">
    <property type="term" value="F:transferase activity"/>
    <property type="evidence" value="ECO:0007669"/>
    <property type="project" value="UniProtKB-KW"/>
</dbReference>
<feature type="domain" description="Aminoglycoside phosphotransferase" evidence="1">
    <location>
        <begin position="61"/>
        <end position="261"/>
    </location>
</feature>
<dbReference type="InterPro" id="IPR011009">
    <property type="entry name" value="Kinase-like_dom_sf"/>
</dbReference>
<dbReference type="Pfam" id="PF01636">
    <property type="entry name" value="APH"/>
    <property type="match status" value="1"/>
</dbReference>
<dbReference type="RefSeq" id="WP_207180276.1">
    <property type="nucleotide sequence ID" value="NZ_AP024145.1"/>
</dbReference>
<organism evidence="2 3">
    <name type="scientific">Methylobacterium indicum</name>
    <dbReference type="NCBI Taxonomy" id="1775910"/>
    <lineage>
        <taxon>Bacteria</taxon>
        <taxon>Pseudomonadati</taxon>
        <taxon>Pseudomonadota</taxon>
        <taxon>Alphaproteobacteria</taxon>
        <taxon>Hyphomicrobiales</taxon>
        <taxon>Methylobacteriaceae</taxon>
        <taxon>Methylobacterium</taxon>
    </lineage>
</organism>
<dbReference type="SUPFAM" id="SSF56112">
    <property type="entry name" value="Protein kinase-like (PK-like)"/>
    <property type="match status" value="1"/>
</dbReference>
<dbReference type="Gene3D" id="3.90.1200.10">
    <property type="match status" value="1"/>
</dbReference>
<dbReference type="InterPro" id="IPR002575">
    <property type="entry name" value="Aminoglycoside_PTrfase"/>
</dbReference>
<keyword evidence="2" id="KW-0808">Transferase</keyword>
<evidence type="ECO:0000259" key="1">
    <source>
        <dbReference type="Pfam" id="PF01636"/>
    </source>
</evidence>
<evidence type="ECO:0000313" key="3">
    <source>
        <dbReference type="Proteomes" id="UP000663508"/>
    </source>
</evidence>
<gene>
    <name evidence="2" type="ORF">mvi_56360</name>
</gene>
<dbReference type="AlphaFoldDB" id="A0A8H8WYU9"/>
<proteinExistence type="predicted"/>
<evidence type="ECO:0000313" key="2">
    <source>
        <dbReference type="EMBL" id="BCM87175.1"/>
    </source>
</evidence>
<accession>A0A8H8WYU9</accession>